<reference evidence="9" key="1">
    <citation type="journal article" date="2014" name="Int. J. Syst. Evol. Microbiol.">
        <title>Complete genome sequence of Corynebacterium casei LMG S-19264T (=DSM 44701T), isolated from a smear-ripened cheese.</title>
        <authorList>
            <consortium name="US DOE Joint Genome Institute (JGI-PGF)"/>
            <person name="Walter F."/>
            <person name="Albersmeier A."/>
            <person name="Kalinowski J."/>
            <person name="Ruckert C."/>
        </authorList>
    </citation>
    <scope>NUCLEOTIDE SEQUENCE</scope>
    <source>
        <strain evidence="9">VKM Ac-1958</strain>
    </source>
</reference>
<comment type="caution">
    <text evidence="9">The sequence shown here is derived from an EMBL/GenBank/DDBJ whole genome shotgun (WGS) entry which is preliminary data.</text>
</comment>
<dbReference type="InterPro" id="IPR007348">
    <property type="entry name" value="CopC_dom"/>
</dbReference>
<dbReference type="RefSeq" id="WP_204939130.1">
    <property type="nucleotide sequence ID" value="NZ_BAAAUM010000001.1"/>
</dbReference>
<dbReference type="PANTHER" id="PTHR34820">
    <property type="entry name" value="INNER MEMBRANE PROTEIN YEBZ"/>
    <property type="match status" value="1"/>
</dbReference>
<dbReference type="GO" id="GO:0046688">
    <property type="term" value="P:response to copper ion"/>
    <property type="evidence" value="ECO:0007669"/>
    <property type="project" value="InterPro"/>
</dbReference>
<feature type="domain" description="CopC" evidence="8">
    <location>
        <begin position="28"/>
        <end position="121"/>
    </location>
</feature>
<evidence type="ECO:0000256" key="2">
    <source>
        <dbReference type="ARBA" id="ARBA00022723"/>
    </source>
</evidence>
<dbReference type="InterPro" id="IPR032694">
    <property type="entry name" value="CopC/D"/>
</dbReference>
<feature type="chain" id="PRO_5040783904" description="CopC domain-containing protein" evidence="7">
    <location>
        <begin position="28"/>
        <end position="205"/>
    </location>
</feature>
<keyword evidence="6" id="KW-0472">Membrane</keyword>
<feature type="region of interest" description="Disordered" evidence="5">
    <location>
        <begin position="127"/>
        <end position="159"/>
    </location>
</feature>
<feature type="transmembrane region" description="Helical" evidence="6">
    <location>
        <begin position="171"/>
        <end position="191"/>
    </location>
</feature>
<feature type="signal peptide" evidence="7">
    <location>
        <begin position="1"/>
        <end position="27"/>
    </location>
</feature>
<dbReference type="SUPFAM" id="SSF81296">
    <property type="entry name" value="E set domains"/>
    <property type="match status" value="1"/>
</dbReference>
<keyword evidence="6" id="KW-1133">Transmembrane helix</keyword>
<proteinExistence type="predicted"/>
<keyword evidence="4" id="KW-0186">Copper</keyword>
<keyword evidence="2" id="KW-0479">Metal-binding</keyword>
<evidence type="ECO:0000256" key="5">
    <source>
        <dbReference type="SAM" id="MobiDB-lite"/>
    </source>
</evidence>
<comment type="subcellular location">
    <subcellularLocation>
        <location evidence="1">Cell envelope</location>
    </subcellularLocation>
</comment>
<dbReference type="GO" id="GO:0005886">
    <property type="term" value="C:plasma membrane"/>
    <property type="evidence" value="ECO:0007669"/>
    <property type="project" value="TreeGrafter"/>
</dbReference>
<dbReference type="Gene3D" id="2.60.40.1220">
    <property type="match status" value="1"/>
</dbReference>
<dbReference type="AlphaFoldDB" id="A0A9W6M8V7"/>
<evidence type="ECO:0000313" key="10">
    <source>
        <dbReference type="Proteomes" id="UP001142325"/>
    </source>
</evidence>
<sequence>MSRIRTLLAGAALATAVVLGTALPAAAHDDLVGSTPTAGETLATPPTSVTLSYSADVLTIGALVSVVDASGTDWAAGEPVIEMTDVTTPLKDGMPAGAYEIRWRVVSSDGHPISGLVPFTVEASEAPEVVPSPTPEVTAAATSEPEPEASAGPVADDAQDSLWDSPVARTIVIAGAGAVVALALFFGISFFRRRRKAAGSTDEKQ</sequence>
<keyword evidence="6" id="KW-0812">Transmembrane</keyword>
<evidence type="ECO:0000256" key="7">
    <source>
        <dbReference type="SAM" id="SignalP"/>
    </source>
</evidence>
<dbReference type="GO" id="GO:0005507">
    <property type="term" value="F:copper ion binding"/>
    <property type="evidence" value="ECO:0007669"/>
    <property type="project" value="InterPro"/>
</dbReference>
<evidence type="ECO:0000256" key="3">
    <source>
        <dbReference type="ARBA" id="ARBA00022729"/>
    </source>
</evidence>
<evidence type="ECO:0000256" key="4">
    <source>
        <dbReference type="ARBA" id="ARBA00023008"/>
    </source>
</evidence>
<name>A0A9W6M8V7_9MICO</name>
<accession>A0A9W6M8V7</accession>
<keyword evidence="10" id="KW-1185">Reference proteome</keyword>
<reference evidence="9" key="2">
    <citation type="submission" date="2023-01" db="EMBL/GenBank/DDBJ databases">
        <authorList>
            <person name="Sun Q."/>
            <person name="Evtushenko L."/>
        </authorList>
    </citation>
    <scope>NUCLEOTIDE SEQUENCE</scope>
    <source>
        <strain evidence="9">VKM Ac-1958</strain>
    </source>
</reference>
<dbReference type="GO" id="GO:0030313">
    <property type="term" value="C:cell envelope"/>
    <property type="evidence" value="ECO:0007669"/>
    <property type="project" value="UniProtKB-SubCell"/>
</dbReference>
<dbReference type="Pfam" id="PF04234">
    <property type="entry name" value="CopC"/>
    <property type="match status" value="1"/>
</dbReference>
<protein>
    <recommendedName>
        <fullName evidence="8">CopC domain-containing protein</fullName>
    </recommendedName>
</protein>
<evidence type="ECO:0000313" key="9">
    <source>
        <dbReference type="EMBL" id="GLK01494.1"/>
    </source>
</evidence>
<dbReference type="PANTHER" id="PTHR34820:SF4">
    <property type="entry name" value="INNER MEMBRANE PROTEIN YEBZ"/>
    <property type="match status" value="1"/>
</dbReference>
<organism evidence="9 10">
    <name type="scientific">Microbacterium keratanolyticum</name>
    <dbReference type="NCBI Taxonomy" id="67574"/>
    <lineage>
        <taxon>Bacteria</taxon>
        <taxon>Bacillati</taxon>
        <taxon>Actinomycetota</taxon>
        <taxon>Actinomycetes</taxon>
        <taxon>Micrococcales</taxon>
        <taxon>Microbacteriaceae</taxon>
        <taxon>Microbacterium</taxon>
    </lineage>
</organism>
<dbReference type="InterPro" id="IPR014755">
    <property type="entry name" value="Cu-Rt/internalin_Ig-like"/>
</dbReference>
<gene>
    <name evidence="9" type="ORF">GCM10017596_12090</name>
</gene>
<dbReference type="GO" id="GO:0042597">
    <property type="term" value="C:periplasmic space"/>
    <property type="evidence" value="ECO:0007669"/>
    <property type="project" value="InterPro"/>
</dbReference>
<feature type="compositionally biased region" description="Low complexity" evidence="5">
    <location>
        <begin position="127"/>
        <end position="151"/>
    </location>
</feature>
<dbReference type="GO" id="GO:0006825">
    <property type="term" value="P:copper ion transport"/>
    <property type="evidence" value="ECO:0007669"/>
    <property type="project" value="InterPro"/>
</dbReference>
<dbReference type="Proteomes" id="UP001142325">
    <property type="component" value="Unassembled WGS sequence"/>
</dbReference>
<dbReference type="EMBL" id="BSET01000001">
    <property type="protein sequence ID" value="GLK01494.1"/>
    <property type="molecule type" value="Genomic_DNA"/>
</dbReference>
<evidence type="ECO:0000259" key="8">
    <source>
        <dbReference type="Pfam" id="PF04234"/>
    </source>
</evidence>
<evidence type="ECO:0000256" key="1">
    <source>
        <dbReference type="ARBA" id="ARBA00004196"/>
    </source>
</evidence>
<keyword evidence="3 7" id="KW-0732">Signal</keyword>
<dbReference type="InterPro" id="IPR014756">
    <property type="entry name" value="Ig_E-set"/>
</dbReference>
<evidence type="ECO:0000256" key="6">
    <source>
        <dbReference type="SAM" id="Phobius"/>
    </source>
</evidence>